<evidence type="ECO:0000313" key="6">
    <source>
        <dbReference type="Proteomes" id="UP000036426"/>
    </source>
</evidence>
<dbReference type="GO" id="GO:0004065">
    <property type="term" value="F:arylsulfatase activity"/>
    <property type="evidence" value="ECO:0007669"/>
    <property type="project" value="TreeGrafter"/>
</dbReference>
<dbReference type="PATRIC" id="fig|754436.4.peg.3595"/>
<dbReference type="Gene3D" id="3.40.720.10">
    <property type="entry name" value="Alkaline Phosphatase, subunit A"/>
    <property type="match status" value="1"/>
</dbReference>
<dbReference type="InterPro" id="IPR050738">
    <property type="entry name" value="Sulfatase"/>
</dbReference>
<evidence type="ECO:0000256" key="3">
    <source>
        <dbReference type="SAM" id="SignalP"/>
    </source>
</evidence>
<protein>
    <submittedName>
        <fullName evidence="5">Exported sulfatase</fullName>
    </submittedName>
</protein>
<dbReference type="InterPro" id="IPR006311">
    <property type="entry name" value="TAT_signal"/>
</dbReference>
<evidence type="ECO:0000259" key="4">
    <source>
        <dbReference type="Pfam" id="PF00884"/>
    </source>
</evidence>
<dbReference type="PANTHER" id="PTHR42693:SF53">
    <property type="entry name" value="ENDO-4-O-SULFATASE"/>
    <property type="match status" value="1"/>
</dbReference>
<dbReference type="Gene3D" id="3.30.1120.10">
    <property type="match status" value="1"/>
</dbReference>
<dbReference type="RefSeq" id="WP_047875620.1">
    <property type="nucleotide sequence ID" value="NZ_BMYC01000012.1"/>
</dbReference>
<dbReference type="InterPro" id="IPR000917">
    <property type="entry name" value="Sulfatase_N"/>
</dbReference>
<name>A0A0J1GJ00_9GAMM</name>
<dbReference type="InterPro" id="IPR017850">
    <property type="entry name" value="Alkaline_phosphatase_core_sf"/>
</dbReference>
<dbReference type="SUPFAM" id="SSF53649">
    <property type="entry name" value="Alkaline phosphatase-like"/>
    <property type="match status" value="1"/>
</dbReference>
<comment type="similarity">
    <text evidence="1">Belongs to the sulfatase family.</text>
</comment>
<evidence type="ECO:0000313" key="5">
    <source>
        <dbReference type="EMBL" id="KLU99535.1"/>
    </source>
</evidence>
<proteinExistence type="inferred from homology"/>
<dbReference type="OrthoDB" id="9803751at2"/>
<keyword evidence="2" id="KW-0378">Hydrolase</keyword>
<feature type="domain" description="Sulfatase N-terminal" evidence="4">
    <location>
        <begin position="44"/>
        <end position="396"/>
    </location>
</feature>
<gene>
    <name evidence="5" type="ORF">ABT58_16965</name>
</gene>
<keyword evidence="6" id="KW-1185">Reference proteome</keyword>
<dbReference type="AlphaFoldDB" id="A0A0J1GJ00"/>
<dbReference type="PANTHER" id="PTHR42693">
    <property type="entry name" value="ARYLSULFATASE FAMILY MEMBER"/>
    <property type="match status" value="1"/>
</dbReference>
<comment type="caution">
    <text evidence="5">The sequence shown here is derived from an EMBL/GenBank/DDBJ whole genome shotgun (WGS) entry which is preliminary data.</text>
</comment>
<dbReference type="PROSITE" id="PS51318">
    <property type="entry name" value="TAT"/>
    <property type="match status" value="1"/>
</dbReference>
<reference evidence="5 6" key="1">
    <citation type="submission" date="2015-05" db="EMBL/GenBank/DDBJ databases">
        <title>Photobacterium galathea sp. nov.</title>
        <authorList>
            <person name="Machado H."/>
            <person name="Gram L."/>
        </authorList>
    </citation>
    <scope>NUCLEOTIDE SEQUENCE [LARGE SCALE GENOMIC DNA]</scope>
    <source>
        <strain evidence="5 6">DSM 25995</strain>
    </source>
</reference>
<accession>A0A0J1GJ00</accession>
<dbReference type="CDD" id="cd16034">
    <property type="entry name" value="sulfatase_like"/>
    <property type="match status" value="1"/>
</dbReference>
<evidence type="ECO:0000256" key="1">
    <source>
        <dbReference type="ARBA" id="ARBA00008779"/>
    </source>
</evidence>
<feature type="chain" id="PRO_5005251644" evidence="3">
    <location>
        <begin position="28"/>
        <end position="517"/>
    </location>
</feature>
<keyword evidence="3" id="KW-0732">Signal</keyword>
<dbReference type="Pfam" id="PF00884">
    <property type="entry name" value="Sulfatase"/>
    <property type="match status" value="1"/>
</dbReference>
<dbReference type="Proteomes" id="UP000036426">
    <property type="component" value="Unassembled WGS sequence"/>
</dbReference>
<dbReference type="EMBL" id="LDOV01000030">
    <property type="protein sequence ID" value="KLU99535.1"/>
    <property type="molecule type" value="Genomic_DNA"/>
</dbReference>
<evidence type="ECO:0000256" key="2">
    <source>
        <dbReference type="ARBA" id="ARBA00022801"/>
    </source>
</evidence>
<feature type="signal peptide" evidence="3">
    <location>
        <begin position="1"/>
        <end position="27"/>
    </location>
</feature>
<organism evidence="5 6">
    <name type="scientific">Photobacterium aphoticum</name>
    <dbReference type="NCBI Taxonomy" id="754436"/>
    <lineage>
        <taxon>Bacteria</taxon>
        <taxon>Pseudomonadati</taxon>
        <taxon>Pseudomonadota</taxon>
        <taxon>Gammaproteobacteria</taxon>
        <taxon>Vibrionales</taxon>
        <taxon>Vibrionaceae</taxon>
        <taxon>Photobacterium</taxon>
    </lineage>
</organism>
<sequence>MSITRRGLLKGIAASSALAGASFTVNAAITTKEDSTHTSKQKKPNLLIVFPDEFRAQALGFMKQDNSLTPHLDRFAKQSVVLKQAVSNFPLCTPFRGMLMTGQYPYRNGIQGNSHTGVPGTFGGKDFGIELKKNTVTWSDILKEQGYSMGYIGKWHLDAPEPPFVPSYNNPMEGRYWNDWTAPDRRHGFDFWHAYGTYDLHLKPIYWTNDTPRDQPLHVDQWSPEHEADVAINYLRNTNGQYRDESKPFTLVISMNPPHSPYDQVPEKYLDRFAGKSSKELNDRPNVQWDKQYLEGYGPDYFKEYMAMVNGVDEQFGRIIDELDRLNLANDTLVVFFSDHGCCMGSNGQPTKNVHYEESMRIPMIFRWPGKLAPQQNDLLFSAPDIYPTLFGLMGMQDLIPDTVEGTNFARTLQGQSGDKQPTSQFYTFMPYGGQSYGRRGVRTNRYTLVIDRKIGKPLTFTLHDNQKDPYQMVNIAHNNKALIDQLVHEELIPWLEHTGDPWRPTEVPANSAKAYT</sequence>